<keyword evidence="2 11" id="KW-0808">Transferase</keyword>
<evidence type="ECO:0000259" key="13">
    <source>
        <dbReference type="Pfam" id="PF01529"/>
    </source>
</evidence>
<dbReference type="Pfam" id="PF01529">
    <property type="entry name" value="DHHC"/>
    <property type="match status" value="1"/>
</dbReference>
<protein>
    <recommendedName>
        <fullName evidence="11">Palmitoyltransferase</fullName>
        <ecNumber evidence="11">2.3.1.225</ecNumber>
    </recommendedName>
</protein>
<keyword evidence="6" id="KW-0564">Palmitate</keyword>
<evidence type="ECO:0000256" key="8">
    <source>
        <dbReference type="ARBA" id="ARBA00023315"/>
    </source>
</evidence>
<dbReference type="AlphaFoldDB" id="A0A4P7NV23"/>
<comment type="catalytic activity">
    <reaction evidence="10 11">
        <text>L-cysteinyl-[protein] + hexadecanoyl-CoA = S-hexadecanoyl-L-cysteinyl-[protein] + CoA</text>
        <dbReference type="Rhea" id="RHEA:36683"/>
        <dbReference type="Rhea" id="RHEA-COMP:10131"/>
        <dbReference type="Rhea" id="RHEA-COMP:11032"/>
        <dbReference type="ChEBI" id="CHEBI:29950"/>
        <dbReference type="ChEBI" id="CHEBI:57287"/>
        <dbReference type="ChEBI" id="CHEBI:57379"/>
        <dbReference type="ChEBI" id="CHEBI:74151"/>
        <dbReference type="EC" id="2.3.1.225"/>
    </reaction>
</comment>
<accession>A0A4P7NV23</accession>
<feature type="transmembrane region" description="Helical" evidence="11">
    <location>
        <begin position="235"/>
        <end position="256"/>
    </location>
</feature>
<evidence type="ECO:0000256" key="7">
    <source>
        <dbReference type="ARBA" id="ARBA00023288"/>
    </source>
</evidence>
<evidence type="ECO:0000256" key="12">
    <source>
        <dbReference type="SAM" id="MobiDB-lite"/>
    </source>
</evidence>
<dbReference type="PROSITE" id="PS50216">
    <property type="entry name" value="DHHC"/>
    <property type="match status" value="1"/>
</dbReference>
<dbReference type="GO" id="GO:0005794">
    <property type="term" value="C:Golgi apparatus"/>
    <property type="evidence" value="ECO:0007669"/>
    <property type="project" value="TreeGrafter"/>
</dbReference>
<comment type="subcellular location">
    <subcellularLocation>
        <location evidence="1">Membrane</location>
        <topology evidence="1">Multi-pass membrane protein</topology>
    </subcellularLocation>
</comment>
<feature type="compositionally biased region" description="Basic and acidic residues" evidence="12">
    <location>
        <begin position="87"/>
        <end position="100"/>
    </location>
</feature>
<evidence type="ECO:0000313" key="14">
    <source>
        <dbReference type="EMBL" id="QBZ65786.1"/>
    </source>
</evidence>
<dbReference type="Proteomes" id="UP000294847">
    <property type="component" value="Chromosome 7"/>
</dbReference>
<dbReference type="GO" id="GO:0019706">
    <property type="term" value="F:protein-cysteine S-palmitoyltransferase activity"/>
    <property type="evidence" value="ECO:0007669"/>
    <property type="project" value="UniProtKB-EC"/>
</dbReference>
<organism evidence="14 15">
    <name type="scientific">Pyricularia oryzae</name>
    <name type="common">Rice blast fungus</name>
    <name type="synonym">Magnaporthe oryzae</name>
    <dbReference type="NCBI Taxonomy" id="318829"/>
    <lineage>
        <taxon>Eukaryota</taxon>
        <taxon>Fungi</taxon>
        <taxon>Dikarya</taxon>
        <taxon>Ascomycota</taxon>
        <taxon>Pezizomycotina</taxon>
        <taxon>Sordariomycetes</taxon>
        <taxon>Sordariomycetidae</taxon>
        <taxon>Magnaporthales</taxon>
        <taxon>Pyriculariaceae</taxon>
        <taxon>Pyricularia</taxon>
    </lineage>
</organism>
<dbReference type="EC" id="2.3.1.225" evidence="11"/>
<keyword evidence="7" id="KW-0449">Lipoprotein</keyword>
<feature type="transmembrane region" description="Helical" evidence="11">
    <location>
        <begin position="55"/>
        <end position="78"/>
    </location>
</feature>
<evidence type="ECO:0000256" key="11">
    <source>
        <dbReference type="RuleBase" id="RU079119"/>
    </source>
</evidence>
<dbReference type="InterPro" id="IPR039859">
    <property type="entry name" value="PFA4/ZDH16/20/ERF2-like"/>
</dbReference>
<dbReference type="EMBL" id="CP034210">
    <property type="protein sequence ID" value="QBZ65786.1"/>
    <property type="molecule type" value="Genomic_DNA"/>
</dbReference>
<evidence type="ECO:0000256" key="2">
    <source>
        <dbReference type="ARBA" id="ARBA00022679"/>
    </source>
</evidence>
<sequence length="442" mass="49639">MCGPGASTQKTTQVVTGAIPIFLAGAVVFSSYVVIDKVCYGHFYSQGWTRTAHAITAILAISLLFMTLSYMRLFHMIVRNPGLVPSPKHDAKPQDPEAPHDMTSPSESRPGGRIINGPGDPEVQLNEIPSLRPDRPELEVFYGLEAFVCDAYGKPRYCTNCATWKPDRAHHSGEIGRCVRKMDHYCPWVGGMVAETSFKFFVQFVFYATVFCTICLVPAAIVLNAQMRSGLGVDPMVCVVVGLGAFFGLFSSTMTFNCLRFLALNTTNIDAIDYDSKCYRLAIRVPDQDATHRGAVFCPVVSFPLHRDAFRPRWAERDIGPDDETDEQRDERWARLDRQAGEQSARTRAHIAPAARRRYYAVVTTKPGENPWHMGSVYLNICSVMGNRVFDWFLPMRQSPCINEQSDQGFYRFGPLLETLRSRHGLRRPDEAVEECEKTSLI</sequence>
<feature type="transmembrane region" description="Helical" evidence="11">
    <location>
        <begin position="200"/>
        <end position="223"/>
    </location>
</feature>
<keyword evidence="5 11" id="KW-0472">Membrane</keyword>
<feature type="domain" description="Palmitoyltransferase DHHC" evidence="13">
    <location>
        <begin position="154"/>
        <end position="272"/>
    </location>
</feature>
<comment type="domain">
    <text evidence="11">The DHHC domain is required for palmitoyltransferase activity.</text>
</comment>
<comment type="similarity">
    <text evidence="9">Belongs to the DHHC palmitoyltransferase family. PFA5 subfamily.</text>
</comment>
<dbReference type="PANTHER" id="PTHR22883:SF23">
    <property type="entry name" value="PALMITOYLTRANSFERASE ZDHHC6"/>
    <property type="match status" value="1"/>
</dbReference>
<evidence type="ECO:0000256" key="1">
    <source>
        <dbReference type="ARBA" id="ARBA00004141"/>
    </source>
</evidence>
<proteinExistence type="inferred from homology"/>
<reference evidence="14 15" key="1">
    <citation type="journal article" date="2019" name="Mol. Biol. Evol.">
        <title>Blast fungal genomes show frequent chromosomal changes, gene gains and losses, and effector gene turnover.</title>
        <authorList>
            <person name="Gomez Luciano L.B."/>
            <person name="Jason Tsai I."/>
            <person name="Chuma I."/>
            <person name="Tosa Y."/>
            <person name="Chen Y.H."/>
            <person name="Li J.Y."/>
            <person name="Li M.Y."/>
            <person name="Jade Lu M.Y."/>
            <person name="Nakayashiki H."/>
            <person name="Li W.H."/>
        </authorList>
    </citation>
    <scope>NUCLEOTIDE SEQUENCE [LARGE SCALE GENOMIC DNA]</scope>
    <source>
        <strain evidence="14">MZ5-1-6</strain>
    </source>
</reference>
<gene>
    <name evidence="14" type="ORF">PoMZ_12750</name>
</gene>
<keyword evidence="3 11" id="KW-0812">Transmembrane</keyword>
<keyword evidence="8 11" id="KW-0012">Acyltransferase</keyword>
<dbReference type="GO" id="GO:0005783">
    <property type="term" value="C:endoplasmic reticulum"/>
    <property type="evidence" value="ECO:0007669"/>
    <property type="project" value="TreeGrafter"/>
</dbReference>
<dbReference type="GO" id="GO:0006612">
    <property type="term" value="P:protein targeting to membrane"/>
    <property type="evidence" value="ECO:0007669"/>
    <property type="project" value="TreeGrafter"/>
</dbReference>
<feature type="region of interest" description="Disordered" evidence="12">
    <location>
        <begin position="85"/>
        <end position="119"/>
    </location>
</feature>
<evidence type="ECO:0000256" key="5">
    <source>
        <dbReference type="ARBA" id="ARBA00023136"/>
    </source>
</evidence>
<dbReference type="InterPro" id="IPR001594">
    <property type="entry name" value="Palmitoyltrfase_DHHC"/>
</dbReference>
<dbReference type="GO" id="GO:0016020">
    <property type="term" value="C:membrane"/>
    <property type="evidence" value="ECO:0007669"/>
    <property type="project" value="UniProtKB-SubCell"/>
</dbReference>
<keyword evidence="4 11" id="KW-1133">Transmembrane helix</keyword>
<evidence type="ECO:0000313" key="15">
    <source>
        <dbReference type="Proteomes" id="UP000294847"/>
    </source>
</evidence>
<evidence type="ECO:0000256" key="6">
    <source>
        <dbReference type="ARBA" id="ARBA00023139"/>
    </source>
</evidence>
<evidence type="ECO:0000256" key="10">
    <source>
        <dbReference type="ARBA" id="ARBA00048048"/>
    </source>
</evidence>
<feature type="transmembrane region" description="Helical" evidence="11">
    <location>
        <begin position="14"/>
        <end position="35"/>
    </location>
</feature>
<dbReference type="PANTHER" id="PTHR22883">
    <property type="entry name" value="ZINC FINGER DHHC DOMAIN CONTAINING PROTEIN"/>
    <property type="match status" value="1"/>
</dbReference>
<evidence type="ECO:0000256" key="9">
    <source>
        <dbReference type="ARBA" id="ARBA00038298"/>
    </source>
</evidence>
<evidence type="ECO:0000256" key="4">
    <source>
        <dbReference type="ARBA" id="ARBA00022989"/>
    </source>
</evidence>
<name>A0A4P7NV23_PYROR</name>
<evidence type="ECO:0000256" key="3">
    <source>
        <dbReference type="ARBA" id="ARBA00022692"/>
    </source>
</evidence>